<evidence type="ECO:0000313" key="2">
    <source>
        <dbReference type="Proteomes" id="UP000091820"/>
    </source>
</evidence>
<reference evidence="2" key="1">
    <citation type="submission" date="2014-03" db="EMBL/GenBank/DDBJ databases">
        <authorList>
            <person name="Aksoy S."/>
            <person name="Warren W."/>
            <person name="Wilson R.K."/>
        </authorList>
    </citation>
    <scope>NUCLEOTIDE SEQUENCE [LARGE SCALE GENOMIC DNA]</scope>
    <source>
        <strain evidence="2">IAEA</strain>
    </source>
</reference>
<protein>
    <submittedName>
        <fullName evidence="1">Uncharacterized protein</fullName>
    </submittedName>
</protein>
<evidence type="ECO:0000313" key="1">
    <source>
        <dbReference type="EnsemblMetazoa" id="GBRI017458-PA"/>
    </source>
</evidence>
<dbReference type="AlphaFoldDB" id="A0A1A9WF83"/>
<dbReference type="EnsemblMetazoa" id="GBRI017458-RA">
    <property type="protein sequence ID" value="GBRI017458-PA"/>
    <property type="gene ID" value="GBRI017458"/>
</dbReference>
<dbReference type="VEuPathDB" id="VectorBase:GBRI017458"/>
<keyword evidence="2" id="KW-1185">Reference proteome</keyword>
<accession>A0A1A9WF83</accession>
<sequence length="176" mass="20271">MLLAKACNGAVATQPLNGLVICITFLNIIPNFGIKFQKVFLFKGWNMLWKNDDSKTKVVEKLKQCTVYIRHKLEFSNGLQENNCPHQFTNSSTEQVNSEQDFMNVLKAQTRFQLIDMQTEKVKLISLFPLIITNSIILHKICLNPTVRHLISKQHLSKKEHSLDFAVIDTDTEYDM</sequence>
<dbReference type="Proteomes" id="UP000091820">
    <property type="component" value="Unassembled WGS sequence"/>
</dbReference>
<organism evidence="1 2">
    <name type="scientific">Glossina brevipalpis</name>
    <dbReference type="NCBI Taxonomy" id="37001"/>
    <lineage>
        <taxon>Eukaryota</taxon>
        <taxon>Metazoa</taxon>
        <taxon>Ecdysozoa</taxon>
        <taxon>Arthropoda</taxon>
        <taxon>Hexapoda</taxon>
        <taxon>Insecta</taxon>
        <taxon>Pterygota</taxon>
        <taxon>Neoptera</taxon>
        <taxon>Endopterygota</taxon>
        <taxon>Diptera</taxon>
        <taxon>Brachycera</taxon>
        <taxon>Muscomorpha</taxon>
        <taxon>Hippoboscoidea</taxon>
        <taxon>Glossinidae</taxon>
        <taxon>Glossina</taxon>
    </lineage>
</organism>
<proteinExistence type="predicted"/>
<reference evidence="1" key="2">
    <citation type="submission" date="2020-05" db="UniProtKB">
        <authorList>
            <consortium name="EnsemblMetazoa"/>
        </authorList>
    </citation>
    <scope>IDENTIFICATION</scope>
    <source>
        <strain evidence="1">IAEA</strain>
    </source>
</reference>
<name>A0A1A9WF83_9MUSC</name>